<keyword evidence="3" id="KW-0687">Ribonucleoprotein</keyword>
<evidence type="ECO:0000313" key="4">
    <source>
        <dbReference type="EMBL" id="VDN83048.1"/>
    </source>
</evidence>
<dbReference type="HAMAP" id="MF_01310">
    <property type="entry name" value="Ribosomal_uS11"/>
    <property type="match status" value="1"/>
</dbReference>
<reference evidence="6" key="1">
    <citation type="submission" date="2017-02" db="UniProtKB">
        <authorList>
            <consortium name="WormBaseParasite"/>
        </authorList>
    </citation>
    <scope>IDENTIFICATION</scope>
</reference>
<evidence type="ECO:0000313" key="5">
    <source>
        <dbReference type="Proteomes" id="UP000278627"/>
    </source>
</evidence>
<dbReference type="Gene3D" id="3.30.420.80">
    <property type="entry name" value="Ribosomal protein S11"/>
    <property type="match status" value="1"/>
</dbReference>
<dbReference type="FunFam" id="3.30.420.80:FF:000016">
    <property type="entry name" value="Mitochondrial Ribosomal Protein, Small"/>
    <property type="match status" value="1"/>
</dbReference>
<evidence type="ECO:0000256" key="1">
    <source>
        <dbReference type="ARBA" id="ARBA00006194"/>
    </source>
</evidence>
<dbReference type="Pfam" id="PF00411">
    <property type="entry name" value="Ribosomal_S11"/>
    <property type="match status" value="1"/>
</dbReference>
<comment type="similarity">
    <text evidence="1">Belongs to the universal ribosomal protein uS11 family.</text>
</comment>
<gene>
    <name evidence="4" type="ORF">BPAG_LOCUS1862</name>
</gene>
<keyword evidence="5" id="KW-1185">Reference proteome</keyword>
<evidence type="ECO:0000256" key="2">
    <source>
        <dbReference type="ARBA" id="ARBA00022980"/>
    </source>
</evidence>
<organism evidence="6">
    <name type="scientific">Brugia pahangi</name>
    <name type="common">Filarial nematode worm</name>
    <dbReference type="NCBI Taxonomy" id="6280"/>
    <lineage>
        <taxon>Eukaryota</taxon>
        <taxon>Metazoa</taxon>
        <taxon>Ecdysozoa</taxon>
        <taxon>Nematoda</taxon>
        <taxon>Chromadorea</taxon>
        <taxon>Rhabditida</taxon>
        <taxon>Spirurina</taxon>
        <taxon>Spiruromorpha</taxon>
        <taxon>Filarioidea</taxon>
        <taxon>Onchocercidae</taxon>
        <taxon>Brugia</taxon>
    </lineage>
</organism>
<dbReference type="SUPFAM" id="SSF53137">
    <property type="entry name" value="Translational machinery components"/>
    <property type="match status" value="1"/>
</dbReference>
<dbReference type="EMBL" id="UZAD01000189">
    <property type="protein sequence ID" value="VDN83048.1"/>
    <property type="molecule type" value="Genomic_DNA"/>
</dbReference>
<dbReference type="WBParaSite" id="BPAG_0000188101-mRNA-1">
    <property type="protein sequence ID" value="BPAG_0000188101-mRNA-1"/>
    <property type="gene ID" value="BPAG_0000188101"/>
</dbReference>
<dbReference type="InterPro" id="IPR001971">
    <property type="entry name" value="Ribosomal_uS11"/>
</dbReference>
<protein>
    <submittedName>
        <fullName evidence="6">30S ribosomal protein S11</fullName>
    </submittedName>
</protein>
<sequence length="213" mass="23415">MVLKACNETDVQECQSDIGAIVPNSSIKLQPHVLFSEFLFGSSQEHQRSVPCVDKKEMETPIAEGTVGGSGWVPVSLTNFHDRLPTVEIFKQQFDGIPFEELPIVHVKASRNNTLVTVTDHKYNIITYTSCRLEGFKNARKKTNIAGQTTGVAAGQRLIRRGIRIVRVLVRGLGPGRMTSIQGMATAGVKIVSITEQSALPELGPRPRKIPRI</sequence>
<dbReference type="STRING" id="6280.A0A0N4T157"/>
<dbReference type="GO" id="GO:0006412">
    <property type="term" value="P:translation"/>
    <property type="evidence" value="ECO:0007669"/>
    <property type="project" value="InterPro"/>
</dbReference>
<dbReference type="GO" id="GO:0003735">
    <property type="term" value="F:structural constituent of ribosome"/>
    <property type="evidence" value="ECO:0007669"/>
    <property type="project" value="InterPro"/>
</dbReference>
<evidence type="ECO:0000313" key="6">
    <source>
        <dbReference type="WBParaSite" id="BPAG_0000188101-mRNA-1"/>
    </source>
</evidence>
<dbReference type="PANTHER" id="PTHR11759">
    <property type="entry name" value="40S RIBOSOMAL PROTEIN S14/30S RIBOSOMAL PROTEIN S11"/>
    <property type="match status" value="1"/>
</dbReference>
<evidence type="ECO:0000256" key="3">
    <source>
        <dbReference type="ARBA" id="ARBA00023274"/>
    </source>
</evidence>
<proteinExistence type="inferred from homology"/>
<dbReference type="InterPro" id="IPR036967">
    <property type="entry name" value="Ribosomal_uS11_sf"/>
</dbReference>
<reference evidence="4 5" key="2">
    <citation type="submission" date="2018-11" db="EMBL/GenBank/DDBJ databases">
        <authorList>
            <consortium name="Pathogen Informatics"/>
        </authorList>
    </citation>
    <scope>NUCLEOTIDE SEQUENCE [LARGE SCALE GENOMIC DNA]</scope>
</reference>
<keyword evidence="2" id="KW-0689">Ribosomal protein</keyword>
<dbReference type="GO" id="GO:0005840">
    <property type="term" value="C:ribosome"/>
    <property type="evidence" value="ECO:0007669"/>
    <property type="project" value="UniProtKB-KW"/>
</dbReference>
<accession>A0A0N4T157</accession>
<dbReference type="AlphaFoldDB" id="A0A0N4T157"/>
<dbReference type="GO" id="GO:1990904">
    <property type="term" value="C:ribonucleoprotein complex"/>
    <property type="evidence" value="ECO:0007669"/>
    <property type="project" value="UniProtKB-KW"/>
</dbReference>
<name>A0A0N4T157_BRUPA</name>
<dbReference type="Proteomes" id="UP000278627">
    <property type="component" value="Unassembled WGS sequence"/>
</dbReference>